<accession>A0A9R1CX69</accession>
<proteinExistence type="predicted"/>
<organism evidence="1 2">
    <name type="scientific">Prevotella lacticifex</name>
    <dbReference type="NCBI Taxonomy" id="2854755"/>
    <lineage>
        <taxon>Bacteria</taxon>
        <taxon>Pseudomonadati</taxon>
        <taxon>Bacteroidota</taxon>
        <taxon>Bacteroidia</taxon>
        <taxon>Bacteroidales</taxon>
        <taxon>Prevotellaceae</taxon>
        <taxon>Prevotella</taxon>
    </lineage>
</organism>
<evidence type="ECO:0000313" key="1">
    <source>
        <dbReference type="EMBL" id="GJG58294.1"/>
    </source>
</evidence>
<dbReference type="EMBL" id="BPUB01000001">
    <property type="protein sequence ID" value="GJG58294.1"/>
    <property type="molecule type" value="Genomic_DNA"/>
</dbReference>
<protein>
    <submittedName>
        <fullName evidence="1">Uncharacterized protein</fullName>
    </submittedName>
</protein>
<dbReference type="AlphaFoldDB" id="A0A9R1CX69"/>
<dbReference type="RefSeq" id="WP_223929344.1">
    <property type="nucleotide sequence ID" value="NZ_BPTV01000001.1"/>
</dbReference>
<keyword evidence="2" id="KW-1185">Reference proteome</keyword>
<comment type="caution">
    <text evidence="1">The sequence shown here is derived from an EMBL/GenBank/DDBJ whole genome shotgun (WGS) entry which is preliminary data.</text>
</comment>
<name>A0A9R1CX69_9BACT</name>
<sequence length="278" mass="31138">MDRHLVLTSNDITYYDLSGDTLFIVHVENPLSKITYDHPILSIKYPFAYGDSISVPFSGYGVYCGDHPFREQGMSMVMADAAGSIVLGEDTIQNVLRVYTRMSYSVCMDIDSAALDSARLKQIIEERYDWYARGYRYPLFTTVTSTSYDDAAPIGTTRSAWGMPPDSQRFQADSCNEDIRRKDSIAIAEKAKANDDIIHYTVSQNGNQITVNYSLDGSADVSALVSDVMGVVYRQCRQNNDKGDGYSLCIDCNGLRRGKYILYVNVNGKVYNEKITVL</sequence>
<dbReference type="Proteomes" id="UP000825483">
    <property type="component" value="Unassembled WGS sequence"/>
</dbReference>
<gene>
    <name evidence="1" type="ORF">PRLR5076_11450</name>
</gene>
<evidence type="ECO:0000313" key="2">
    <source>
        <dbReference type="Proteomes" id="UP000825483"/>
    </source>
</evidence>
<reference evidence="1" key="1">
    <citation type="journal article" date="2022" name="Int. J. Syst. Evol. Microbiol.">
        <title>Prevotella lacticifex sp. nov., isolated from the rumen of cows.</title>
        <authorList>
            <person name="Shinkai T."/>
            <person name="Ikeyama N."/>
            <person name="Kumagai M."/>
            <person name="Ohmori H."/>
            <person name="Sakamoto M."/>
            <person name="Ohkuma M."/>
            <person name="Mitsumori M."/>
        </authorList>
    </citation>
    <scope>NUCLEOTIDE SEQUENCE</scope>
    <source>
        <strain evidence="1">R5076</strain>
    </source>
</reference>